<proteinExistence type="predicted"/>
<evidence type="ECO:0000256" key="1">
    <source>
        <dbReference type="SAM" id="MobiDB-lite"/>
    </source>
</evidence>
<evidence type="ECO:0000313" key="2">
    <source>
        <dbReference type="EMBL" id="AKU99468.1"/>
    </source>
</evidence>
<organism evidence="2 3">
    <name type="scientific">Labilithrix luteola</name>
    <dbReference type="NCBI Taxonomy" id="1391654"/>
    <lineage>
        <taxon>Bacteria</taxon>
        <taxon>Pseudomonadati</taxon>
        <taxon>Myxococcota</taxon>
        <taxon>Polyangia</taxon>
        <taxon>Polyangiales</taxon>
        <taxon>Labilitrichaceae</taxon>
        <taxon>Labilithrix</taxon>
    </lineage>
</organism>
<dbReference type="InterPro" id="IPR036465">
    <property type="entry name" value="vWFA_dom_sf"/>
</dbReference>
<dbReference type="Proteomes" id="UP000064967">
    <property type="component" value="Chromosome"/>
</dbReference>
<reference evidence="2 3" key="1">
    <citation type="submission" date="2015-08" db="EMBL/GenBank/DDBJ databases">
        <authorList>
            <person name="Babu N.S."/>
            <person name="Beckwith C.J."/>
            <person name="Beseler K.G."/>
            <person name="Brison A."/>
            <person name="Carone J.V."/>
            <person name="Caskin T.P."/>
            <person name="Diamond M."/>
            <person name="Durham M.E."/>
            <person name="Foxe J.M."/>
            <person name="Go M."/>
            <person name="Henderson B.A."/>
            <person name="Jones I.B."/>
            <person name="McGettigan J.A."/>
            <person name="Micheletti S.J."/>
            <person name="Nasrallah M.E."/>
            <person name="Ortiz D."/>
            <person name="Piller C.R."/>
            <person name="Privatt S.R."/>
            <person name="Schneider S.L."/>
            <person name="Sharp S."/>
            <person name="Smith T.C."/>
            <person name="Stanton J.D."/>
            <person name="Ullery H.E."/>
            <person name="Wilson R.J."/>
            <person name="Serrano M.G."/>
            <person name="Buck G."/>
            <person name="Lee V."/>
            <person name="Wang Y."/>
            <person name="Carvalho R."/>
            <person name="Voegtly L."/>
            <person name="Shi R."/>
            <person name="Duckworth R."/>
            <person name="Johnson A."/>
            <person name="Loviza R."/>
            <person name="Walstead R."/>
            <person name="Shah Z."/>
            <person name="Kiflezghi M."/>
            <person name="Wade K."/>
            <person name="Ball S.L."/>
            <person name="Bradley K.W."/>
            <person name="Asai D.J."/>
            <person name="Bowman C.A."/>
            <person name="Russell D.A."/>
            <person name="Pope W.H."/>
            <person name="Jacobs-Sera D."/>
            <person name="Hendrix R.W."/>
            <person name="Hatfull G.F."/>
        </authorList>
    </citation>
    <scope>NUCLEOTIDE SEQUENCE [LARGE SCALE GENOMIC DNA]</scope>
    <source>
        <strain evidence="2 3">DSM 27648</strain>
    </source>
</reference>
<dbReference type="AlphaFoldDB" id="A0A0K1Q106"/>
<dbReference type="SUPFAM" id="SSF53300">
    <property type="entry name" value="vWA-like"/>
    <property type="match status" value="1"/>
</dbReference>
<dbReference type="EMBL" id="CP012333">
    <property type="protein sequence ID" value="AKU99468.1"/>
    <property type="molecule type" value="Genomic_DNA"/>
</dbReference>
<gene>
    <name evidence="2" type="ORF">AKJ09_06132</name>
</gene>
<keyword evidence="2" id="KW-0449">Lipoprotein</keyword>
<accession>A0A0K1Q106</accession>
<keyword evidence="3" id="KW-1185">Reference proteome</keyword>
<evidence type="ECO:0000313" key="3">
    <source>
        <dbReference type="Proteomes" id="UP000064967"/>
    </source>
</evidence>
<sequence length="266" mass="28618">MDLVFIVDDSGSMQEEQSNLAANFPKFVKVLNDYQTKSGSKLDWRVAVTTTGRDVDYNISPPIPFPIPLPPQSEKGDNGAFRQKKDCGSVRRWVERNDSNADQTFSCLAEVGTSGPSIEMPLESLKLALNDRVADGTNAGFLRPDALLAVVILTDEDDCSRQDNNFTIADDVCITMQGVKPVAEYKAMLDGVAGGANRWATAVIAGDKACTSGFGKAIDAQRLKQFVNLVGKNGMFSSICNGDLTTSLQDALSTFDAACKSFPGVK</sequence>
<dbReference type="KEGG" id="llu:AKJ09_06132"/>
<feature type="region of interest" description="Disordered" evidence="1">
    <location>
        <begin position="64"/>
        <end position="83"/>
    </location>
</feature>
<name>A0A0K1Q106_9BACT</name>
<protein>
    <submittedName>
        <fullName evidence="2">Putative lipoprotein</fullName>
    </submittedName>
</protein>